<feature type="region of interest" description="Disordered" evidence="1">
    <location>
        <begin position="221"/>
        <end position="284"/>
    </location>
</feature>
<dbReference type="EMBL" id="CP046239">
    <property type="protein sequence ID" value="WFD49728.1"/>
    <property type="molecule type" value="Genomic_DNA"/>
</dbReference>
<sequence>MMMSVGGGAYFDAGFANNNPHAQQGMPYALQGDAWPGMPMGMVMCAPPAPRLNAARPRHDPHHPWAHAWYPAYMPMPQPQGMYGDWQQPAPTYAYGSAHPQPGWGASWAANQQAHAQAYAAQAAHAQAAHAQAYAAHAHAYGAPHAVGAGGAPYAPAPHYAADAAYAPFYDEQAAPAPAPVDRTPTPPPEATAVPLAAFCAEAIWRASAALIGLGPAGRVDEHGNTTSTPQGTPSASVSRGASPSRSSEHSDAASTGSGASVPESYPPSTPPSTCSSPASDKPALDSSMEALRIAEDASSARLDDGPRSTALHRLVREMGQNPRAFPSLSLSPTPTERPRSSTSRSRTPNKHATLAGEVSPAFRHFVHQVLAQTLLTPSAVVLALYYVQLFPAAIDADAETALGLVSQPTSTTPFKLLTLGLMMANKFLDDNTFLNKTWHEVTGIPLAELNKMETYFLCRTQFHLSLSDAAWRQHLTRLREAEQGSSDERSDRTHVLETLDALLDEAP</sequence>
<dbReference type="InterPro" id="IPR013922">
    <property type="entry name" value="Cyclin_PHO80-like"/>
</dbReference>
<feature type="compositionally biased region" description="Low complexity" evidence="1">
    <location>
        <begin position="234"/>
        <end position="246"/>
    </location>
</feature>
<reference evidence="2 3" key="1">
    <citation type="journal article" date="2020" name="Elife">
        <title>Loss of centromere function drives karyotype evolution in closely related Malassezia species.</title>
        <authorList>
            <person name="Sankaranarayanan S.R."/>
            <person name="Ianiri G."/>
            <person name="Coelho M.A."/>
            <person name="Reza M.H."/>
            <person name="Thimmappa B.C."/>
            <person name="Ganguly P."/>
            <person name="Vadnala R.N."/>
            <person name="Sun S."/>
            <person name="Siddharthan R."/>
            <person name="Tellgren-Roth C."/>
            <person name="Dawson T.L."/>
            <person name="Heitman J."/>
            <person name="Sanyal K."/>
        </authorList>
    </citation>
    <scope>NUCLEOTIDE SEQUENCE [LARGE SCALE GENOMIC DNA]</scope>
    <source>
        <strain evidence="2">CBS14141</strain>
    </source>
</reference>
<name>A0ABY8F2C6_MALFU</name>
<protein>
    <submittedName>
        <fullName evidence="2">Uncharacterized protein</fullName>
    </submittedName>
</protein>
<dbReference type="Gene3D" id="1.10.472.10">
    <property type="entry name" value="Cyclin-like"/>
    <property type="match status" value="1"/>
</dbReference>
<dbReference type="PANTHER" id="PTHR15615:SF27">
    <property type="entry name" value="PHO85 CYCLIN CLG1"/>
    <property type="match status" value="1"/>
</dbReference>
<dbReference type="PANTHER" id="PTHR15615">
    <property type="match status" value="1"/>
</dbReference>
<dbReference type="CDD" id="cd20557">
    <property type="entry name" value="CYCLIN_ScPCL1-like"/>
    <property type="match status" value="1"/>
</dbReference>
<dbReference type="Pfam" id="PF08613">
    <property type="entry name" value="Cyclin"/>
    <property type="match status" value="1"/>
</dbReference>
<proteinExistence type="predicted"/>
<accession>A0ABY8F2C6</accession>
<evidence type="ECO:0000313" key="3">
    <source>
        <dbReference type="Proteomes" id="UP000818624"/>
    </source>
</evidence>
<dbReference type="Proteomes" id="UP000818624">
    <property type="component" value="Chromosome 6"/>
</dbReference>
<feature type="region of interest" description="Disordered" evidence="1">
    <location>
        <begin position="318"/>
        <end position="352"/>
    </location>
</feature>
<organism evidence="2 3">
    <name type="scientific">Malassezia furfur</name>
    <name type="common">Pityriasis versicolor infection agent</name>
    <name type="synonym">Pityrosporum furfur</name>
    <dbReference type="NCBI Taxonomy" id="55194"/>
    <lineage>
        <taxon>Eukaryota</taxon>
        <taxon>Fungi</taxon>
        <taxon>Dikarya</taxon>
        <taxon>Basidiomycota</taxon>
        <taxon>Ustilaginomycotina</taxon>
        <taxon>Malasseziomycetes</taxon>
        <taxon>Malasseziales</taxon>
        <taxon>Malasseziaceae</taxon>
        <taxon>Malassezia</taxon>
    </lineage>
</organism>
<evidence type="ECO:0000256" key="1">
    <source>
        <dbReference type="SAM" id="MobiDB-lite"/>
    </source>
</evidence>
<evidence type="ECO:0000313" key="2">
    <source>
        <dbReference type="EMBL" id="WFD49728.1"/>
    </source>
</evidence>
<keyword evidence="3" id="KW-1185">Reference proteome</keyword>
<gene>
    <name evidence="2" type="ORF">GLX27_004413</name>
</gene>